<dbReference type="InterPro" id="IPR001482">
    <property type="entry name" value="T2SS/T4SS_dom"/>
</dbReference>
<dbReference type="Pfam" id="PF05157">
    <property type="entry name" value="MshEN"/>
    <property type="match status" value="1"/>
</dbReference>
<dbReference type="CDD" id="cd01129">
    <property type="entry name" value="PulE-GspE-like"/>
    <property type="match status" value="1"/>
</dbReference>
<dbReference type="PANTHER" id="PTHR30258">
    <property type="entry name" value="TYPE II SECRETION SYSTEM PROTEIN GSPE-RELATED"/>
    <property type="match status" value="1"/>
</dbReference>
<dbReference type="Gene3D" id="3.30.300.160">
    <property type="entry name" value="Type II secretion system, protein E, N-terminal domain"/>
    <property type="match status" value="1"/>
</dbReference>
<organism evidence="5 6">
    <name type="scientific">Methylophaga thalassica</name>
    <dbReference type="NCBI Taxonomy" id="40223"/>
    <lineage>
        <taxon>Bacteria</taxon>
        <taxon>Pseudomonadati</taxon>
        <taxon>Pseudomonadota</taxon>
        <taxon>Gammaproteobacteria</taxon>
        <taxon>Thiotrichales</taxon>
        <taxon>Piscirickettsiaceae</taxon>
        <taxon>Methylophaga</taxon>
    </lineage>
</organism>
<dbReference type="InterPro" id="IPR007831">
    <property type="entry name" value="T2SS_GspE_N"/>
</dbReference>
<dbReference type="Proteomes" id="UP001161423">
    <property type="component" value="Unassembled WGS sequence"/>
</dbReference>
<evidence type="ECO:0000256" key="2">
    <source>
        <dbReference type="ARBA" id="ARBA00022741"/>
    </source>
</evidence>
<keyword evidence="3" id="KW-0067">ATP-binding</keyword>
<protein>
    <submittedName>
        <fullName evidence="5">Type II secretion system protein E</fullName>
    </submittedName>
</protein>
<evidence type="ECO:0000259" key="4">
    <source>
        <dbReference type="PROSITE" id="PS00662"/>
    </source>
</evidence>
<proteinExistence type="inferred from homology"/>
<dbReference type="PROSITE" id="PS00662">
    <property type="entry name" value="T2SP_E"/>
    <property type="match status" value="1"/>
</dbReference>
<evidence type="ECO:0000313" key="6">
    <source>
        <dbReference type="Proteomes" id="UP001161423"/>
    </source>
</evidence>
<comment type="caution">
    <text evidence="5">The sequence shown here is derived from an EMBL/GenBank/DDBJ whole genome shotgun (WGS) entry which is preliminary data.</text>
</comment>
<sequence length="565" mass="63065">MTHSSKVIPFLLDNHLVDSFSFNTAESFHKQQLMQNPSLLVSLGLISEQQMVSAYVKSHGIEKCDIKTLPSEAPSHEIATRFLQEAECLPVFIDEAELTLAMVNPEDSFACRSIAQLTKKRVKRLVITQSEFKQLYHQWHAEQQDKRVAHSDRTLTDADDDSSLVNRLKDMASQEPVVKLVNSLLNKAVELNASDIHIEPFEHHLAVRYRMDGVLKQLDSPPVKSSAAVISRIKIMAELNIAERRLPQDGRLQIHADGRLIDCRVSTTPTLHGESIVIRLLDKQKVTLDIQQLGLSPQSLNGLIKQIKQPHGIILVTGPTGSGKTTTLYSALQQLNTEEKKILTVEDPIEYQLTGINQIQVKPRIGLGFAEALRALVRQDPDVLMIGEMRDKETASIAIQSALTGHLVFSTLHTNDASSAVTRCLDMGLEHYLLAASLNAVMAQRLVRRLCLSCREQMPINESTWGTLIPDSIPFDDKARFYRAVGCDACQNSGYHGRTMISELLIMTDAIRQLILQKADAKTIEQKAIEQGMQTLKQDGFRLVLAGMTSVDEVLRLTQSDHTHD</sequence>
<reference evidence="5" key="1">
    <citation type="journal article" date="2014" name="Int. J. Syst. Evol. Microbiol.">
        <title>Complete genome of a new Firmicutes species belonging to the dominant human colonic microbiota ('Ruminococcus bicirculans') reveals two chromosomes and a selective capacity to utilize plant glucans.</title>
        <authorList>
            <consortium name="NISC Comparative Sequencing Program"/>
            <person name="Wegmann U."/>
            <person name="Louis P."/>
            <person name="Goesmann A."/>
            <person name="Henrissat B."/>
            <person name="Duncan S.H."/>
            <person name="Flint H.J."/>
        </authorList>
    </citation>
    <scope>NUCLEOTIDE SEQUENCE</scope>
    <source>
        <strain evidence="5">NBRC 102424</strain>
    </source>
</reference>
<dbReference type="EMBL" id="BSND01000003">
    <property type="protein sequence ID" value="GLP98838.1"/>
    <property type="molecule type" value="Genomic_DNA"/>
</dbReference>
<dbReference type="SUPFAM" id="SSF160246">
    <property type="entry name" value="EspE N-terminal domain-like"/>
    <property type="match status" value="1"/>
</dbReference>
<evidence type="ECO:0000313" key="5">
    <source>
        <dbReference type="EMBL" id="GLP98838.1"/>
    </source>
</evidence>
<dbReference type="Gene3D" id="3.40.50.300">
    <property type="entry name" value="P-loop containing nucleotide triphosphate hydrolases"/>
    <property type="match status" value="1"/>
</dbReference>
<evidence type="ECO:0000256" key="1">
    <source>
        <dbReference type="ARBA" id="ARBA00006611"/>
    </source>
</evidence>
<dbReference type="Gene3D" id="3.30.450.90">
    <property type="match status" value="1"/>
</dbReference>
<gene>
    <name evidence="5" type="primary">xpsE</name>
    <name evidence="5" type="ORF">GCM10007891_06920</name>
</gene>
<dbReference type="Pfam" id="PF00437">
    <property type="entry name" value="T2SSE"/>
    <property type="match status" value="1"/>
</dbReference>
<comment type="similarity">
    <text evidence="1">Belongs to the GSP E family.</text>
</comment>
<dbReference type="InterPro" id="IPR037257">
    <property type="entry name" value="T2SS_E_N_sf"/>
</dbReference>
<accession>A0ABQ5TUJ3</accession>
<evidence type="ECO:0000256" key="3">
    <source>
        <dbReference type="ARBA" id="ARBA00022840"/>
    </source>
</evidence>
<dbReference type="SUPFAM" id="SSF52540">
    <property type="entry name" value="P-loop containing nucleoside triphosphate hydrolases"/>
    <property type="match status" value="1"/>
</dbReference>
<feature type="domain" description="Bacterial type II secretion system protein E" evidence="4">
    <location>
        <begin position="377"/>
        <end position="391"/>
    </location>
</feature>
<dbReference type="InterPro" id="IPR003593">
    <property type="entry name" value="AAA+_ATPase"/>
</dbReference>
<dbReference type="RefSeq" id="WP_007145449.1">
    <property type="nucleotide sequence ID" value="NZ_BSND01000003.1"/>
</dbReference>
<dbReference type="SMART" id="SM00382">
    <property type="entry name" value="AAA"/>
    <property type="match status" value="1"/>
</dbReference>
<reference evidence="5" key="2">
    <citation type="submission" date="2023-01" db="EMBL/GenBank/DDBJ databases">
        <title>Draft genome sequence of Methylophaga thalassica strain NBRC 102424.</title>
        <authorList>
            <person name="Sun Q."/>
            <person name="Mori K."/>
        </authorList>
    </citation>
    <scope>NUCLEOTIDE SEQUENCE</scope>
    <source>
        <strain evidence="5">NBRC 102424</strain>
    </source>
</reference>
<dbReference type="PANTHER" id="PTHR30258:SF2">
    <property type="entry name" value="COMG OPERON PROTEIN 1"/>
    <property type="match status" value="1"/>
</dbReference>
<keyword evidence="6" id="KW-1185">Reference proteome</keyword>
<name>A0ABQ5TUJ3_9GAMM</name>
<dbReference type="InterPro" id="IPR027417">
    <property type="entry name" value="P-loop_NTPase"/>
</dbReference>
<keyword evidence="2" id="KW-0547">Nucleotide-binding</keyword>